<reference evidence="3" key="1">
    <citation type="submission" date="2025-08" db="UniProtKB">
        <authorList>
            <consortium name="RefSeq"/>
        </authorList>
    </citation>
    <scope>IDENTIFICATION</scope>
    <source>
        <tissue evidence="3">Whole body</tissue>
    </source>
</reference>
<accession>A0A6J1PRM4</accession>
<name>A0A6J1PRM4_9HYME</name>
<dbReference type="InterPro" id="IPR052035">
    <property type="entry name" value="ZnF_BED_domain_contain"/>
</dbReference>
<dbReference type="OrthoDB" id="6615327at2759"/>
<proteinExistence type="predicted"/>
<dbReference type="InterPro" id="IPR012337">
    <property type="entry name" value="RNaseH-like_sf"/>
</dbReference>
<dbReference type="Proteomes" id="UP000504618">
    <property type="component" value="Unplaced"/>
</dbReference>
<dbReference type="RefSeq" id="XP_024871921.1">
    <property type="nucleotide sequence ID" value="XM_025016153.1"/>
</dbReference>
<dbReference type="Pfam" id="PF05699">
    <property type="entry name" value="Dimer_Tnp_hAT"/>
    <property type="match status" value="1"/>
</dbReference>
<dbReference type="PANTHER" id="PTHR46481">
    <property type="entry name" value="ZINC FINGER BED DOMAIN-CONTAINING PROTEIN 4"/>
    <property type="match status" value="1"/>
</dbReference>
<feature type="domain" description="HAT C-terminal dimerisation" evidence="1">
    <location>
        <begin position="380"/>
        <end position="457"/>
    </location>
</feature>
<dbReference type="InterPro" id="IPR008906">
    <property type="entry name" value="HATC_C_dom"/>
</dbReference>
<gene>
    <name evidence="3" type="primary">LOC112454652</name>
</gene>
<dbReference type="GO" id="GO:0046983">
    <property type="term" value="F:protein dimerization activity"/>
    <property type="evidence" value="ECO:0007669"/>
    <property type="project" value="InterPro"/>
</dbReference>
<evidence type="ECO:0000313" key="3">
    <source>
        <dbReference type="RefSeq" id="XP_024871921.1"/>
    </source>
</evidence>
<organism evidence="2 3">
    <name type="scientific">Temnothorax curvispinosus</name>
    <dbReference type="NCBI Taxonomy" id="300111"/>
    <lineage>
        <taxon>Eukaryota</taxon>
        <taxon>Metazoa</taxon>
        <taxon>Ecdysozoa</taxon>
        <taxon>Arthropoda</taxon>
        <taxon>Hexapoda</taxon>
        <taxon>Insecta</taxon>
        <taxon>Pterygota</taxon>
        <taxon>Neoptera</taxon>
        <taxon>Endopterygota</taxon>
        <taxon>Hymenoptera</taxon>
        <taxon>Apocrita</taxon>
        <taxon>Aculeata</taxon>
        <taxon>Formicoidea</taxon>
        <taxon>Formicidae</taxon>
        <taxon>Myrmicinae</taxon>
        <taxon>Temnothorax</taxon>
    </lineage>
</organism>
<keyword evidence="2" id="KW-1185">Reference proteome</keyword>
<evidence type="ECO:0000313" key="2">
    <source>
        <dbReference type="Proteomes" id="UP000504618"/>
    </source>
</evidence>
<protein>
    <submittedName>
        <fullName evidence="3">Zinc finger BED domain-containing protein 1-like</fullName>
    </submittedName>
</protein>
<dbReference type="SUPFAM" id="SSF53098">
    <property type="entry name" value="Ribonuclease H-like"/>
    <property type="match status" value="1"/>
</dbReference>
<dbReference type="AlphaFoldDB" id="A0A6J1PRM4"/>
<dbReference type="GeneID" id="112454652"/>
<sequence>MKEIEPGYKCPCSQTVLRRLRALEDEVKTKIQCTLDLCKFIALDTDCWTSRSQEGYMNVNAHIVNNVWKPQIFTLSMQELSERHTAENLADSLQNVAAEWQIDTKIVSIVHDNASNIVLAVNSMMNVGSSSSCAAHTINLAVRDALKKDNISIVLAKGSKIVSHFHHSVIASQALAKKQEQLGLPQRKLIQSVRTRWNTDLLMAERLVENRSAITAVLGDRTVTTPLHAKNLEINEDEWSMFENLIPVLKPLEIATTVLSGALASMVRPVIQTVIANHLSCGTEGVSKTLAEALSIRFQMESQENISVRQKASFLDPRHKDLQAEPMLQRTAIRELIELEATSLIPTGSESSQSLSNSVLDYLFKKPENTHLTSAAQQIQLYLCEPQIDINMDPLQWWKSHEKKFPQLALLAKKYLCIPATSVASEQIFSTAGNIVSPQRSCMASKNVSTNVFIFQNKFLLE</sequence>
<evidence type="ECO:0000259" key="1">
    <source>
        <dbReference type="Pfam" id="PF05699"/>
    </source>
</evidence>
<dbReference type="PANTHER" id="PTHR46481:SF9">
    <property type="entry name" value="ZINC FINGER BED DOMAIN-CONTAINING PROTEIN 1-LIKE"/>
    <property type="match status" value="1"/>
</dbReference>